<feature type="transmembrane region" description="Helical" evidence="1">
    <location>
        <begin position="67"/>
        <end position="89"/>
    </location>
</feature>
<organism evidence="2 3">
    <name type="scientific">Acinetobacter gandensis</name>
    <dbReference type="NCBI Taxonomy" id="1443941"/>
    <lineage>
        <taxon>Bacteria</taxon>
        <taxon>Pseudomonadati</taxon>
        <taxon>Pseudomonadota</taxon>
        <taxon>Gammaproteobacteria</taxon>
        <taxon>Moraxellales</taxon>
        <taxon>Moraxellaceae</taxon>
        <taxon>Acinetobacter</taxon>
    </lineage>
</organism>
<sequence>MIFFLCIWSLSCLGFFALASSMSKHQKQFFSKELSLGQTRLATLVGWCLLIVTLLICLSLGTPSNNISYWFGALTIAALSVGLCISYFPAYFWKYIGGLAVIAIFSYGMLLV</sequence>
<keyword evidence="1" id="KW-1133">Transmembrane helix</keyword>
<dbReference type="InterPro" id="IPR021762">
    <property type="entry name" value="DUF3325"/>
</dbReference>
<dbReference type="RefSeq" id="WP_067765393.1">
    <property type="nucleotide sequence ID" value="NZ_JBOINS010000005.1"/>
</dbReference>
<protein>
    <recommendedName>
        <fullName evidence="4">DUF3325 domain-containing protein</fullName>
    </recommendedName>
</protein>
<evidence type="ECO:0000313" key="3">
    <source>
        <dbReference type="Proteomes" id="UP000185753"/>
    </source>
</evidence>
<reference evidence="3" key="1">
    <citation type="submission" date="2016-06" db="EMBL/GenBank/DDBJ databases">
        <authorList>
            <person name="Radolfova-Krizova L."/>
            <person name="Nemec A."/>
        </authorList>
    </citation>
    <scope>NUCLEOTIDE SEQUENCE [LARGE SCALE GENOMIC DNA]</scope>
    <source>
        <strain evidence="3">ANC 4275</strain>
    </source>
</reference>
<gene>
    <name evidence="2" type="ORF">A9J31_06485</name>
</gene>
<keyword evidence="3" id="KW-1185">Reference proteome</keyword>
<dbReference type="AlphaFoldDB" id="A0A1A7R7H5"/>
<evidence type="ECO:0008006" key="4">
    <source>
        <dbReference type="Google" id="ProtNLM"/>
    </source>
</evidence>
<dbReference type="OrthoDB" id="6710521at2"/>
<feature type="transmembrane region" description="Helical" evidence="1">
    <location>
        <begin position="95"/>
        <end position="111"/>
    </location>
</feature>
<accession>A0A1A7R7H5</accession>
<name>A0A1A7R7H5_9GAMM</name>
<keyword evidence="1" id="KW-0472">Membrane</keyword>
<evidence type="ECO:0000313" key="2">
    <source>
        <dbReference type="EMBL" id="OBX28205.1"/>
    </source>
</evidence>
<dbReference type="EMBL" id="LZDS01000026">
    <property type="protein sequence ID" value="OBX28205.1"/>
    <property type="molecule type" value="Genomic_DNA"/>
</dbReference>
<dbReference type="STRING" id="1443941.A9J31_06485"/>
<proteinExistence type="predicted"/>
<comment type="caution">
    <text evidence="2">The sequence shown here is derived from an EMBL/GenBank/DDBJ whole genome shotgun (WGS) entry which is preliminary data.</text>
</comment>
<dbReference type="Pfam" id="PF11804">
    <property type="entry name" value="DUF3325"/>
    <property type="match status" value="1"/>
</dbReference>
<feature type="transmembrane region" description="Helical" evidence="1">
    <location>
        <begin position="39"/>
        <end position="60"/>
    </location>
</feature>
<keyword evidence="1" id="KW-0812">Transmembrane</keyword>
<dbReference type="Proteomes" id="UP000185753">
    <property type="component" value="Unassembled WGS sequence"/>
</dbReference>
<evidence type="ECO:0000256" key="1">
    <source>
        <dbReference type="SAM" id="Phobius"/>
    </source>
</evidence>